<dbReference type="Proteomes" id="UP000887580">
    <property type="component" value="Unplaced"/>
</dbReference>
<reference evidence="2" key="1">
    <citation type="submission" date="2022-11" db="UniProtKB">
        <authorList>
            <consortium name="WormBaseParasite"/>
        </authorList>
    </citation>
    <scope>IDENTIFICATION</scope>
</reference>
<evidence type="ECO:0000313" key="2">
    <source>
        <dbReference type="WBParaSite" id="PS1159_v2.g22774.t1"/>
    </source>
</evidence>
<protein>
    <submittedName>
        <fullName evidence="2">Uncharacterized protein</fullName>
    </submittedName>
</protein>
<name>A0AC35G2I7_9BILA</name>
<accession>A0AC35G2I7</accession>
<organism evidence="1 2">
    <name type="scientific">Panagrolaimus sp. PS1159</name>
    <dbReference type="NCBI Taxonomy" id="55785"/>
    <lineage>
        <taxon>Eukaryota</taxon>
        <taxon>Metazoa</taxon>
        <taxon>Ecdysozoa</taxon>
        <taxon>Nematoda</taxon>
        <taxon>Chromadorea</taxon>
        <taxon>Rhabditida</taxon>
        <taxon>Tylenchina</taxon>
        <taxon>Panagrolaimomorpha</taxon>
        <taxon>Panagrolaimoidea</taxon>
        <taxon>Panagrolaimidae</taxon>
        <taxon>Panagrolaimus</taxon>
    </lineage>
</organism>
<sequence>MALENLDDPHLNSQETSLFLLSHLLSTDDSEVFNYHIQTLQFLEKLTNCLDNEIDDKYTNQVMSIILLLIHRSTDQNYAIKTFYENGMMEKLQKLKNNSDDKGIKFLAHVLSELIKDGITKDDNIVLVISKFVFNELAEIRHIKQMTEDEKQINQHEEL</sequence>
<dbReference type="WBParaSite" id="PS1159_v2.g22774.t1">
    <property type="protein sequence ID" value="PS1159_v2.g22774.t1"/>
    <property type="gene ID" value="PS1159_v2.g22774"/>
</dbReference>
<evidence type="ECO:0000313" key="1">
    <source>
        <dbReference type="Proteomes" id="UP000887580"/>
    </source>
</evidence>
<proteinExistence type="predicted"/>